<evidence type="ECO:0000256" key="1">
    <source>
        <dbReference type="SAM" id="Phobius"/>
    </source>
</evidence>
<accession>A0A378U233</accession>
<keyword evidence="1" id="KW-1133">Transmembrane helix</keyword>
<evidence type="ECO:0000313" key="2">
    <source>
        <dbReference type="EMBL" id="STZ68233.1"/>
    </source>
</evidence>
<feature type="transmembrane region" description="Helical" evidence="1">
    <location>
        <begin position="93"/>
        <end position="121"/>
    </location>
</feature>
<feature type="transmembrane region" description="Helical" evidence="1">
    <location>
        <begin position="59"/>
        <end position="81"/>
    </location>
</feature>
<name>A0A378U233_NEIEL</name>
<keyword evidence="1" id="KW-0472">Membrane</keyword>
<organism evidence="2 3">
    <name type="scientific">Neisseria elongata</name>
    <dbReference type="NCBI Taxonomy" id="495"/>
    <lineage>
        <taxon>Bacteria</taxon>
        <taxon>Pseudomonadati</taxon>
        <taxon>Pseudomonadota</taxon>
        <taxon>Betaproteobacteria</taxon>
        <taxon>Neisseriales</taxon>
        <taxon>Neisseriaceae</taxon>
        <taxon>Neisseria</taxon>
    </lineage>
</organism>
<dbReference type="InterPro" id="IPR003425">
    <property type="entry name" value="CCB3/YggT"/>
</dbReference>
<dbReference type="GeneID" id="93352727"/>
<dbReference type="GO" id="GO:0016020">
    <property type="term" value="C:membrane"/>
    <property type="evidence" value="ECO:0007669"/>
    <property type="project" value="InterPro"/>
</dbReference>
<sequence>MWVRAVLLAACLFATLCWIRFLLQAAKLPHSHPLLRLCRRATDFLVEPLRRVVPPLHRWDGACLLAAAAVDYAACTALLWLNNETLFSGGKGFAAAWLFAVLAFSEAAAYALLCCLLLHALRQTENDALADSLNRICRPICRPFSGLHLPRKLSALPPSVLLWLWLTQALPTLTGRLNLWLIW</sequence>
<dbReference type="RefSeq" id="WP_074898262.1">
    <property type="nucleotide sequence ID" value="NZ_CP031252.1"/>
</dbReference>
<gene>
    <name evidence="2" type="ORF">NCTC10660_01739</name>
</gene>
<dbReference type="AlphaFoldDB" id="A0A378U233"/>
<keyword evidence="1" id="KW-0812">Transmembrane</keyword>
<proteinExistence type="predicted"/>
<dbReference type="Pfam" id="PF02325">
    <property type="entry name" value="CCB3_YggT"/>
    <property type="match status" value="1"/>
</dbReference>
<dbReference type="EMBL" id="UGQW01000002">
    <property type="protein sequence ID" value="STZ68233.1"/>
    <property type="molecule type" value="Genomic_DNA"/>
</dbReference>
<evidence type="ECO:0000313" key="3">
    <source>
        <dbReference type="Proteomes" id="UP000254927"/>
    </source>
</evidence>
<dbReference type="Proteomes" id="UP000254927">
    <property type="component" value="Unassembled WGS sequence"/>
</dbReference>
<reference evidence="2 3" key="1">
    <citation type="submission" date="2018-06" db="EMBL/GenBank/DDBJ databases">
        <authorList>
            <consortium name="Pathogen Informatics"/>
            <person name="Doyle S."/>
        </authorList>
    </citation>
    <scope>NUCLEOTIDE SEQUENCE [LARGE SCALE GENOMIC DNA]</scope>
    <source>
        <strain evidence="2 3">NCTC10660</strain>
    </source>
</reference>
<protein>
    <submittedName>
        <fullName evidence="2">YGGT family</fullName>
    </submittedName>
</protein>